<reference evidence="5 6" key="1">
    <citation type="journal article" date="2015" name="Nature">
        <title>rRNA introns, odd ribosomes, and small enigmatic genomes across a large radiation of phyla.</title>
        <authorList>
            <person name="Brown C.T."/>
            <person name="Hug L.A."/>
            <person name="Thomas B.C."/>
            <person name="Sharon I."/>
            <person name="Castelle C.J."/>
            <person name="Singh A."/>
            <person name="Wilkins M.J."/>
            <person name="Williams K.H."/>
            <person name="Banfield J.F."/>
        </authorList>
    </citation>
    <scope>NUCLEOTIDE SEQUENCE [LARGE SCALE GENOMIC DNA]</scope>
</reference>
<evidence type="ECO:0000256" key="2">
    <source>
        <dbReference type="ARBA" id="ARBA00022829"/>
    </source>
</evidence>
<dbReference type="EMBL" id="LBPY01000008">
    <property type="protein sequence ID" value="KKP66389.1"/>
    <property type="molecule type" value="Genomic_DNA"/>
</dbReference>
<dbReference type="FunFam" id="3.90.1530.30:FF:000001">
    <property type="entry name" value="Chromosome partitioning protein ParB"/>
    <property type="match status" value="1"/>
</dbReference>
<gene>
    <name evidence="5" type="ORF">UR64_C0008G0027</name>
</gene>
<dbReference type="GO" id="GO:0005694">
    <property type="term" value="C:chromosome"/>
    <property type="evidence" value="ECO:0007669"/>
    <property type="project" value="TreeGrafter"/>
</dbReference>
<protein>
    <submittedName>
        <fullName evidence="5">ParB-like protein partition protein</fullName>
    </submittedName>
</protein>
<evidence type="ECO:0000259" key="4">
    <source>
        <dbReference type="SMART" id="SM00470"/>
    </source>
</evidence>
<dbReference type="Pfam" id="PF02195">
    <property type="entry name" value="ParB_N"/>
    <property type="match status" value="1"/>
</dbReference>
<sequence length="249" mass="29356">MSQLYSNSIFWIDIEKIKPNPFQPRREFDEARLRDLADSIRQYGILQPLTVSRIEIVKEDEGIVVEYELIAGERRLRASKLAGLTQVPAIIRVGDDNMAKLELSIIENLQREDLNAVERARAFFRLVEEFKFNHTQIGQKMGKSREYVSNTLRLLALPQEMLDALSAGKISEGHTRPILMLSDRPDEQSVLFKEIMWKKLTVRDAEKIARKIAFDKVRPRNKRNRRQASRNPWYESSHRKERKWRVYYN</sequence>
<evidence type="ECO:0000256" key="1">
    <source>
        <dbReference type="ARBA" id="ARBA00006295"/>
    </source>
</evidence>
<dbReference type="GO" id="GO:0007059">
    <property type="term" value="P:chromosome segregation"/>
    <property type="evidence" value="ECO:0007669"/>
    <property type="project" value="UniProtKB-KW"/>
</dbReference>
<dbReference type="FunFam" id="1.10.10.2830:FF:000001">
    <property type="entry name" value="Chromosome partitioning protein ParB"/>
    <property type="match status" value="1"/>
</dbReference>
<dbReference type="Gene3D" id="1.10.10.2830">
    <property type="match status" value="1"/>
</dbReference>
<dbReference type="NCBIfam" id="TIGR00180">
    <property type="entry name" value="parB_part"/>
    <property type="match status" value="1"/>
</dbReference>
<dbReference type="InterPro" id="IPR050336">
    <property type="entry name" value="Chromosome_partition/occlusion"/>
</dbReference>
<dbReference type="CDD" id="cd16393">
    <property type="entry name" value="SPO0J_N"/>
    <property type="match status" value="1"/>
</dbReference>
<dbReference type="InterPro" id="IPR041468">
    <property type="entry name" value="HTH_ParB/Spo0J"/>
</dbReference>
<dbReference type="PANTHER" id="PTHR33375:SF1">
    <property type="entry name" value="CHROMOSOME-PARTITIONING PROTEIN PARB-RELATED"/>
    <property type="match status" value="1"/>
</dbReference>
<comment type="similarity">
    <text evidence="1">Belongs to the ParB family.</text>
</comment>
<evidence type="ECO:0000256" key="3">
    <source>
        <dbReference type="ARBA" id="ARBA00023125"/>
    </source>
</evidence>
<evidence type="ECO:0000313" key="5">
    <source>
        <dbReference type="EMBL" id="KKP66389.1"/>
    </source>
</evidence>
<evidence type="ECO:0000313" key="6">
    <source>
        <dbReference type="Proteomes" id="UP000034952"/>
    </source>
</evidence>
<dbReference type="GO" id="GO:0003677">
    <property type="term" value="F:DNA binding"/>
    <property type="evidence" value="ECO:0007669"/>
    <property type="project" value="UniProtKB-KW"/>
</dbReference>
<dbReference type="InterPro" id="IPR036086">
    <property type="entry name" value="ParB/Sulfiredoxin_sf"/>
</dbReference>
<dbReference type="SMART" id="SM00470">
    <property type="entry name" value="ParB"/>
    <property type="match status" value="1"/>
</dbReference>
<dbReference type="InterPro" id="IPR004437">
    <property type="entry name" value="ParB/RepB/Spo0J"/>
</dbReference>
<comment type="caution">
    <text evidence="5">The sequence shown here is derived from an EMBL/GenBank/DDBJ whole genome shotgun (WGS) entry which is preliminary data.</text>
</comment>
<dbReference type="PANTHER" id="PTHR33375">
    <property type="entry name" value="CHROMOSOME-PARTITIONING PROTEIN PARB-RELATED"/>
    <property type="match status" value="1"/>
</dbReference>
<dbReference type="Gene3D" id="3.90.1530.30">
    <property type="match status" value="1"/>
</dbReference>
<dbReference type="Proteomes" id="UP000034952">
    <property type="component" value="Unassembled WGS sequence"/>
</dbReference>
<dbReference type="Pfam" id="PF17762">
    <property type="entry name" value="HTH_ParB"/>
    <property type="match status" value="1"/>
</dbReference>
<name>A0A0G0BAM8_9BACT</name>
<proteinExistence type="inferred from homology"/>
<dbReference type="InterPro" id="IPR003115">
    <property type="entry name" value="ParB_N"/>
</dbReference>
<dbReference type="AlphaFoldDB" id="A0A0G0BAM8"/>
<keyword evidence="2" id="KW-0159">Chromosome partition</keyword>
<accession>A0A0G0BAM8</accession>
<feature type="domain" description="ParB-like N-terminal" evidence="4">
    <location>
        <begin position="10"/>
        <end position="109"/>
    </location>
</feature>
<dbReference type="SUPFAM" id="SSF110849">
    <property type="entry name" value="ParB/Sulfiredoxin"/>
    <property type="match status" value="1"/>
</dbReference>
<dbReference type="GO" id="GO:0045881">
    <property type="term" value="P:positive regulation of sporulation resulting in formation of a cellular spore"/>
    <property type="evidence" value="ECO:0007669"/>
    <property type="project" value="TreeGrafter"/>
</dbReference>
<dbReference type="SUPFAM" id="SSF109709">
    <property type="entry name" value="KorB DNA-binding domain-like"/>
    <property type="match status" value="1"/>
</dbReference>
<organism evidence="5 6">
    <name type="scientific">Candidatus Nomurabacteria bacterium GW2011_GWE1_35_16</name>
    <dbReference type="NCBI Taxonomy" id="1618761"/>
    <lineage>
        <taxon>Bacteria</taxon>
        <taxon>Candidatus Nomuraibacteriota</taxon>
    </lineage>
</organism>
<keyword evidence="3" id="KW-0238">DNA-binding</keyword>